<evidence type="ECO:0000259" key="3">
    <source>
        <dbReference type="Pfam" id="PF09000"/>
    </source>
</evidence>
<evidence type="ECO:0000313" key="4">
    <source>
        <dbReference type="EMBL" id="BAN54157.1"/>
    </source>
</evidence>
<evidence type="ECO:0000259" key="2">
    <source>
        <dbReference type="Pfam" id="PF03527"/>
    </source>
</evidence>
<dbReference type="SUPFAM" id="SSF63840">
    <property type="entry name" value="Ribonuclease domain of colicin E3"/>
    <property type="match status" value="1"/>
</dbReference>
<evidence type="ECO:0000313" key="5">
    <source>
        <dbReference type="Proteomes" id="UP000016702"/>
    </source>
</evidence>
<protein>
    <submittedName>
        <fullName evidence="4">Uncharacterized protein</fullName>
    </submittedName>
</protein>
<dbReference type="InterPro" id="IPR036725">
    <property type="entry name" value="ColE3_ribonuclease_sf"/>
</dbReference>
<dbReference type="Gene3D" id="3.10.380.10">
    <property type="entry name" value="Colicin E3-like ribonuclease domain"/>
    <property type="match status" value="1"/>
</dbReference>
<sequence>MPMAQAVSNQVVELIPQPVVFPYDIDKDPVWQHKPTPKPLDALAWYQCDHLGTPMELTGEDGEIAWRGTYKAWGLPEETGSDKAKWADIRNPLRFQGQYWDVETGLHYNRHRYYDSFTGRYVGKDPIGFEGGLTPYKYCPAPTHWVDPLGLTQKYIPAPSRLSGFPDAVRAKPTIAVHGGGGLRKRWHLPDGCICEWDSQHGEIEKYDRRGRHLGAFDPETGEQIPTKNPKSDRRVEPRIQT</sequence>
<dbReference type="PANTHER" id="PTHR32305:SF15">
    <property type="entry name" value="PROTEIN RHSA-RELATED"/>
    <property type="match status" value="1"/>
</dbReference>
<accession>A0ABM7EE99</accession>
<gene>
    <name evidence="4" type="ORF">PP4_23040</name>
</gene>
<dbReference type="Proteomes" id="UP000016702">
    <property type="component" value="Chromosome"/>
</dbReference>
<name>A0ABM7EE99_PSEPU</name>
<dbReference type="Gene3D" id="2.180.10.10">
    <property type="entry name" value="RHS repeat-associated core"/>
    <property type="match status" value="1"/>
</dbReference>
<organism evidence="4 5">
    <name type="scientific">Pseudomonas putida NBRC 14164</name>
    <dbReference type="NCBI Taxonomy" id="1211579"/>
    <lineage>
        <taxon>Bacteria</taxon>
        <taxon>Pseudomonadati</taxon>
        <taxon>Pseudomonadota</taxon>
        <taxon>Gammaproteobacteria</taxon>
        <taxon>Pseudomonadales</taxon>
        <taxon>Pseudomonadaceae</taxon>
        <taxon>Pseudomonas</taxon>
    </lineage>
</organism>
<proteinExistence type="predicted"/>
<keyword evidence="5" id="KW-1185">Reference proteome</keyword>
<feature type="domain" description="Colicin E3-like ribonuclease" evidence="3">
    <location>
        <begin position="156"/>
        <end position="237"/>
    </location>
</feature>
<feature type="domain" description="RHS protein conserved region" evidence="2">
    <location>
        <begin position="45"/>
        <end position="74"/>
    </location>
</feature>
<feature type="region of interest" description="Disordered" evidence="1">
    <location>
        <begin position="211"/>
        <end position="242"/>
    </location>
</feature>
<feature type="compositionally biased region" description="Basic and acidic residues" evidence="1">
    <location>
        <begin position="230"/>
        <end position="242"/>
    </location>
</feature>
<dbReference type="InterPro" id="IPR009105">
    <property type="entry name" value="Colicin_E3_ribonuclease"/>
</dbReference>
<dbReference type="InterPro" id="IPR022385">
    <property type="entry name" value="Rhs_assc_core"/>
</dbReference>
<dbReference type="PANTHER" id="PTHR32305">
    <property type="match status" value="1"/>
</dbReference>
<dbReference type="Pfam" id="PF03527">
    <property type="entry name" value="RHS"/>
    <property type="match status" value="1"/>
</dbReference>
<dbReference type="InterPro" id="IPR001826">
    <property type="entry name" value="RHS"/>
</dbReference>
<dbReference type="InterPro" id="IPR050708">
    <property type="entry name" value="T6SS_VgrG/RHS"/>
</dbReference>
<dbReference type="PRINTS" id="PR00394">
    <property type="entry name" value="RHSPROTEIN"/>
</dbReference>
<reference evidence="4 5" key="1">
    <citation type="journal article" date="2014" name="Genome Announc.">
        <title>The Complete Genome Sequence of Pseudomonas putida NBRC 14164T Confirms High Intraspecies Variation.</title>
        <authorList>
            <person name="Ohji S."/>
            <person name="Yamazoe A."/>
            <person name="Hosoyama A."/>
            <person name="Tsuchikane K."/>
            <person name="Ezaki T."/>
            <person name="Fujita N."/>
        </authorList>
    </citation>
    <scope>NUCLEOTIDE SEQUENCE [LARGE SCALE GENOMIC DNA]</scope>
    <source>
        <strain evidence="4 5">NBRC 14164</strain>
    </source>
</reference>
<dbReference type="Pfam" id="PF09000">
    <property type="entry name" value="Cytotoxic"/>
    <property type="match status" value="1"/>
</dbReference>
<dbReference type="EMBL" id="AP013070">
    <property type="protein sequence ID" value="BAN54157.1"/>
    <property type="molecule type" value="Genomic_DNA"/>
</dbReference>
<evidence type="ECO:0000256" key="1">
    <source>
        <dbReference type="SAM" id="MobiDB-lite"/>
    </source>
</evidence>
<dbReference type="NCBIfam" id="TIGR03696">
    <property type="entry name" value="Rhs_assc_core"/>
    <property type="match status" value="1"/>
</dbReference>